<evidence type="ECO:0000256" key="4">
    <source>
        <dbReference type="ARBA" id="ARBA00022692"/>
    </source>
</evidence>
<keyword evidence="3" id="KW-1003">Cell membrane</keyword>
<dbReference type="PANTHER" id="PTHR34582:SF7">
    <property type="entry name" value="UPF0702 TRANSMEMBRANE PROTEIN YDFS"/>
    <property type="match status" value="1"/>
</dbReference>
<evidence type="ECO:0000256" key="6">
    <source>
        <dbReference type="ARBA" id="ARBA00023136"/>
    </source>
</evidence>
<evidence type="ECO:0000256" key="2">
    <source>
        <dbReference type="ARBA" id="ARBA00006448"/>
    </source>
</evidence>
<evidence type="ECO:0000256" key="5">
    <source>
        <dbReference type="ARBA" id="ARBA00022989"/>
    </source>
</evidence>
<dbReference type="PANTHER" id="PTHR34582">
    <property type="entry name" value="UPF0702 TRANSMEMBRANE PROTEIN YCAP"/>
    <property type="match status" value="1"/>
</dbReference>
<evidence type="ECO:0008006" key="12">
    <source>
        <dbReference type="Google" id="ProtNLM"/>
    </source>
</evidence>
<name>A0A8B5YH32_BACLI</name>
<proteinExistence type="inferred from homology"/>
<dbReference type="GO" id="GO:0005886">
    <property type="term" value="C:plasma membrane"/>
    <property type="evidence" value="ECO:0007669"/>
    <property type="project" value="UniProtKB-SubCell"/>
</dbReference>
<keyword evidence="4 7" id="KW-0812">Transmembrane</keyword>
<protein>
    <recommendedName>
        <fullName evidence="12">DUF421 domain-containing protein</fullName>
    </recommendedName>
</protein>
<comment type="subcellular location">
    <subcellularLocation>
        <location evidence="1">Cell membrane</location>
        <topology evidence="1">Multi-pass membrane protein</topology>
    </subcellularLocation>
</comment>
<dbReference type="Pfam" id="PF04239">
    <property type="entry name" value="DUF421"/>
    <property type="match status" value="1"/>
</dbReference>
<dbReference type="Proteomes" id="UP000435910">
    <property type="component" value="Unassembled WGS sequence"/>
</dbReference>
<evidence type="ECO:0000256" key="7">
    <source>
        <dbReference type="SAM" id="Phobius"/>
    </source>
</evidence>
<organism evidence="10 11">
    <name type="scientific">Bacillus licheniformis</name>
    <dbReference type="NCBI Taxonomy" id="1402"/>
    <lineage>
        <taxon>Bacteria</taxon>
        <taxon>Bacillati</taxon>
        <taxon>Bacillota</taxon>
        <taxon>Bacilli</taxon>
        <taxon>Bacillales</taxon>
        <taxon>Bacillaceae</taxon>
        <taxon>Bacillus</taxon>
    </lineage>
</organism>
<feature type="transmembrane region" description="Helical" evidence="7">
    <location>
        <begin position="34"/>
        <end position="53"/>
    </location>
</feature>
<accession>A0A8B5YH32</accession>
<evidence type="ECO:0000256" key="3">
    <source>
        <dbReference type="ARBA" id="ARBA00022475"/>
    </source>
</evidence>
<gene>
    <name evidence="10" type="ORF">CHCC16736_1009</name>
</gene>
<dbReference type="InterPro" id="IPR007353">
    <property type="entry name" value="DUF421"/>
</dbReference>
<dbReference type="Pfam" id="PF20730">
    <property type="entry name" value="YetF_N"/>
    <property type="match status" value="1"/>
</dbReference>
<sequence>MSNHYFSIYKISFVYNVFRRYNKLVKSMSEHIEVILRSILAFGILLVGSRLLGKQTISQMNIFDFIASITLGAITANLAFNTSLKIHHMVLAFFIFVFVILATAYISLWSQKGRKFFAGDPTVVIQNGKVLEHNMRKMRYTIDYLNQQLREKNVFKIEEVLYAIVETNGTLTVLKKPQFRNVTKKDLWVATTPEGKLPIELIMDGKMKNENLKDNQLTQAWLQSEMKKRGLSTDEVFYAVLSPDGNIYIDTYEDHIHSSFDKE</sequence>
<evidence type="ECO:0000313" key="10">
    <source>
        <dbReference type="EMBL" id="TWL31841.1"/>
    </source>
</evidence>
<dbReference type="EMBL" id="NILC01000010">
    <property type="protein sequence ID" value="TWL31841.1"/>
    <property type="molecule type" value="Genomic_DNA"/>
</dbReference>
<dbReference type="InterPro" id="IPR023090">
    <property type="entry name" value="UPF0702_alpha/beta_dom_sf"/>
</dbReference>
<evidence type="ECO:0000259" key="8">
    <source>
        <dbReference type="Pfam" id="PF04239"/>
    </source>
</evidence>
<dbReference type="AlphaFoldDB" id="A0A8B5YH32"/>
<feature type="transmembrane region" description="Helical" evidence="7">
    <location>
        <begin position="62"/>
        <end position="80"/>
    </location>
</feature>
<feature type="domain" description="YetF-like N-terminal transmembrane" evidence="9">
    <location>
        <begin position="32"/>
        <end position="106"/>
    </location>
</feature>
<comment type="caution">
    <text evidence="10">The sequence shown here is derived from an EMBL/GenBank/DDBJ whole genome shotgun (WGS) entry which is preliminary data.</text>
</comment>
<evidence type="ECO:0000256" key="1">
    <source>
        <dbReference type="ARBA" id="ARBA00004651"/>
    </source>
</evidence>
<keyword evidence="6 7" id="KW-0472">Membrane</keyword>
<evidence type="ECO:0000313" key="11">
    <source>
        <dbReference type="Proteomes" id="UP000435910"/>
    </source>
</evidence>
<comment type="similarity">
    <text evidence="2">Belongs to the UPF0702 family.</text>
</comment>
<keyword evidence="5 7" id="KW-1133">Transmembrane helix</keyword>
<feature type="domain" description="YetF C-terminal" evidence="8">
    <location>
        <begin position="110"/>
        <end position="240"/>
    </location>
</feature>
<reference evidence="10 11" key="1">
    <citation type="submission" date="2019-06" db="EMBL/GenBank/DDBJ databases">
        <title>Genome sequence analysis of &gt;100 Bacillus licheniformis strains suggests intrinsic resistance to this species.</title>
        <authorList>
            <person name="Wels M."/>
            <person name="Siezen R.J."/>
            <person name="Johansen E."/>
            <person name="Stuer-Lauridsen B."/>
            <person name="Bjerre K."/>
            <person name="Nielsen B.K.K."/>
        </authorList>
    </citation>
    <scope>NUCLEOTIDE SEQUENCE [LARGE SCALE GENOMIC DNA]</scope>
    <source>
        <strain evidence="10 11">BAC-16736</strain>
    </source>
</reference>
<feature type="transmembrane region" description="Helical" evidence="7">
    <location>
        <begin position="86"/>
        <end position="108"/>
    </location>
</feature>
<dbReference type="InterPro" id="IPR048454">
    <property type="entry name" value="YetF_N"/>
</dbReference>
<dbReference type="Gene3D" id="3.30.240.20">
    <property type="entry name" value="bsu07140 like domains"/>
    <property type="match status" value="2"/>
</dbReference>
<evidence type="ECO:0000259" key="9">
    <source>
        <dbReference type="Pfam" id="PF20730"/>
    </source>
</evidence>